<feature type="region of interest" description="Disordered" evidence="1">
    <location>
        <begin position="37"/>
        <end position="84"/>
    </location>
</feature>
<dbReference type="EnsemblPlants" id="LPERR10G02960.1">
    <property type="protein sequence ID" value="LPERR10G02960.1"/>
    <property type="gene ID" value="LPERR10G02960"/>
</dbReference>
<accession>A0A0D9XI71</accession>
<evidence type="ECO:0000313" key="2">
    <source>
        <dbReference type="EnsemblPlants" id="LPERR10G02960.1"/>
    </source>
</evidence>
<dbReference type="AlphaFoldDB" id="A0A0D9XI71"/>
<evidence type="ECO:0008006" key="4">
    <source>
        <dbReference type="Google" id="ProtNLM"/>
    </source>
</evidence>
<reference evidence="2 3" key="1">
    <citation type="submission" date="2012-08" db="EMBL/GenBank/DDBJ databases">
        <title>Oryza genome evolution.</title>
        <authorList>
            <person name="Wing R.A."/>
        </authorList>
    </citation>
    <scope>NUCLEOTIDE SEQUENCE</scope>
</reference>
<sequence>MQLANIHGAPDIQYSEPRKEDSLITFMWKSLQQSADLENRERKEAYKQQREQAKRRHPLAPSAGHQSPLRKKVWQQKQKAPQPVLKPNQKMAQLLQGVEEPFHVYLRRFNAIMEDEPAITNNQAIDAFFKGCRDLEFKED</sequence>
<name>A0A0D9XI71_9ORYZ</name>
<feature type="compositionally biased region" description="Basic and acidic residues" evidence="1">
    <location>
        <begin position="37"/>
        <end position="52"/>
    </location>
</feature>
<dbReference type="Gramene" id="LPERR10G02960.1">
    <property type="protein sequence ID" value="LPERR10G02960.1"/>
    <property type="gene ID" value="LPERR10G02960"/>
</dbReference>
<organism evidence="2 3">
    <name type="scientific">Leersia perrieri</name>
    <dbReference type="NCBI Taxonomy" id="77586"/>
    <lineage>
        <taxon>Eukaryota</taxon>
        <taxon>Viridiplantae</taxon>
        <taxon>Streptophyta</taxon>
        <taxon>Embryophyta</taxon>
        <taxon>Tracheophyta</taxon>
        <taxon>Spermatophyta</taxon>
        <taxon>Magnoliopsida</taxon>
        <taxon>Liliopsida</taxon>
        <taxon>Poales</taxon>
        <taxon>Poaceae</taxon>
        <taxon>BOP clade</taxon>
        <taxon>Oryzoideae</taxon>
        <taxon>Oryzeae</taxon>
        <taxon>Oryzinae</taxon>
        <taxon>Leersia</taxon>
    </lineage>
</organism>
<reference evidence="2" key="3">
    <citation type="submission" date="2015-04" db="UniProtKB">
        <authorList>
            <consortium name="EnsemblPlants"/>
        </authorList>
    </citation>
    <scope>IDENTIFICATION</scope>
</reference>
<evidence type="ECO:0000256" key="1">
    <source>
        <dbReference type="SAM" id="MobiDB-lite"/>
    </source>
</evidence>
<evidence type="ECO:0000313" key="3">
    <source>
        <dbReference type="Proteomes" id="UP000032180"/>
    </source>
</evidence>
<protein>
    <recommendedName>
        <fullName evidence="4">Retrotransposon gag domain-containing protein</fullName>
    </recommendedName>
</protein>
<keyword evidence="3" id="KW-1185">Reference proteome</keyword>
<proteinExistence type="predicted"/>
<dbReference type="HOGENOM" id="CLU_1837987_0_0_1"/>
<dbReference type="Proteomes" id="UP000032180">
    <property type="component" value="Chromosome 10"/>
</dbReference>
<reference evidence="3" key="2">
    <citation type="submission" date="2013-12" db="EMBL/GenBank/DDBJ databases">
        <authorList>
            <person name="Yu Y."/>
            <person name="Lee S."/>
            <person name="de Baynast K."/>
            <person name="Wissotski M."/>
            <person name="Liu L."/>
            <person name="Talag J."/>
            <person name="Goicoechea J."/>
            <person name="Angelova A."/>
            <person name="Jetty R."/>
            <person name="Kudrna D."/>
            <person name="Golser W."/>
            <person name="Rivera L."/>
            <person name="Zhang J."/>
            <person name="Wing R."/>
        </authorList>
    </citation>
    <scope>NUCLEOTIDE SEQUENCE</scope>
</reference>